<dbReference type="AlphaFoldDB" id="A0A173QXT7"/>
<name>A0A173QXT7_9FIRM</name>
<accession>A0A173QXT7</accession>
<dbReference type="Proteomes" id="UP000095649">
    <property type="component" value="Unassembled WGS sequence"/>
</dbReference>
<gene>
    <name evidence="2" type="ORF">ERS852582_00116</name>
</gene>
<organism evidence="2 3">
    <name type="scientific">Faecalibacterium prausnitzii</name>
    <dbReference type="NCBI Taxonomy" id="853"/>
    <lineage>
        <taxon>Bacteria</taxon>
        <taxon>Bacillati</taxon>
        <taxon>Bacillota</taxon>
        <taxon>Clostridia</taxon>
        <taxon>Eubacteriales</taxon>
        <taxon>Oscillospiraceae</taxon>
        <taxon>Faecalibacterium</taxon>
    </lineage>
</organism>
<protein>
    <submittedName>
        <fullName evidence="2">Uncharacterized protein</fullName>
    </submittedName>
</protein>
<proteinExistence type="predicted"/>
<evidence type="ECO:0000313" key="3">
    <source>
        <dbReference type="Proteomes" id="UP000095649"/>
    </source>
</evidence>
<evidence type="ECO:0000313" key="2">
    <source>
        <dbReference type="EMBL" id="CUM70139.1"/>
    </source>
</evidence>
<reference evidence="2 3" key="1">
    <citation type="submission" date="2015-09" db="EMBL/GenBank/DDBJ databases">
        <authorList>
            <consortium name="Pathogen Informatics"/>
        </authorList>
    </citation>
    <scope>NUCLEOTIDE SEQUENCE [LARGE SCALE GENOMIC DNA]</scope>
    <source>
        <strain evidence="2 3">2789STDY5834970</strain>
    </source>
</reference>
<evidence type="ECO:0000256" key="1">
    <source>
        <dbReference type="SAM" id="MobiDB-lite"/>
    </source>
</evidence>
<feature type="region of interest" description="Disordered" evidence="1">
    <location>
        <begin position="30"/>
        <end position="54"/>
    </location>
</feature>
<sequence length="54" mass="5794">MDAAASWQAFACTGNILRYLDYKQRVQLPAEHPAGETDDGTICDHGSGTEGDPL</sequence>
<dbReference type="EMBL" id="CYXN01000001">
    <property type="protein sequence ID" value="CUM70139.1"/>
    <property type="molecule type" value="Genomic_DNA"/>
</dbReference>